<evidence type="ECO:0000313" key="2">
    <source>
        <dbReference type="Proteomes" id="UP000693970"/>
    </source>
</evidence>
<keyword evidence="2" id="KW-1185">Reference proteome</keyword>
<accession>A0A9K3KQF2</accession>
<name>A0A9K3KQF2_9STRA</name>
<protein>
    <submittedName>
        <fullName evidence="1">Uncharacterized protein</fullName>
    </submittedName>
</protein>
<gene>
    <name evidence="1" type="ORF">IV203_016722</name>
</gene>
<organism evidence="1 2">
    <name type="scientific">Nitzschia inconspicua</name>
    <dbReference type="NCBI Taxonomy" id="303405"/>
    <lineage>
        <taxon>Eukaryota</taxon>
        <taxon>Sar</taxon>
        <taxon>Stramenopiles</taxon>
        <taxon>Ochrophyta</taxon>
        <taxon>Bacillariophyta</taxon>
        <taxon>Bacillariophyceae</taxon>
        <taxon>Bacillariophycidae</taxon>
        <taxon>Bacillariales</taxon>
        <taxon>Bacillariaceae</taxon>
        <taxon>Nitzschia</taxon>
    </lineage>
</organism>
<proteinExistence type="predicted"/>
<reference evidence="1" key="2">
    <citation type="submission" date="2021-04" db="EMBL/GenBank/DDBJ databases">
        <authorList>
            <person name="Podell S."/>
        </authorList>
    </citation>
    <scope>NUCLEOTIDE SEQUENCE</scope>
    <source>
        <strain evidence="1">Hildebrandi</strain>
    </source>
</reference>
<dbReference type="OrthoDB" id="44591at2759"/>
<sequence length="189" mass="21147">MNPSSSSLDIQHRLLIMGRHPTFLKRSRVGNDLRNHDSHDDDNVIIDYQSDTTNYGRGDRHLSATLDRGDVVVFQTGVWFVDGVEVGDGSSQTASFHYGVVETIQVVWTHNCEHGVIRVWPLSIAGQDVDATTAAQFLTLNQSTNECVEFGPEQLVAKLPLVWEDGAERMQSPVILRDDMWEVAQQQDA</sequence>
<reference evidence="1" key="1">
    <citation type="journal article" date="2021" name="Sci. Rep.">
        <title>Diploid genomic architecture of Nitzschia inconspicua, an elite biomass production diatom.</title>
        <authorList>
            <person name="Oliver A."/>
            <person name="Podell S."/>
            <person name="Pinowska A."/>
            <person name="Traller J.C."/>
            <person name="Smith S.R."/>
            <person name="McClure R."/>
            <person name="Beliaev A."/>
            <person name="Bohutskyi P."/>
            <person name="Hill E.A."/>
            <person name="Rabines A."/>
            <person name="Zheng H."/>
            <person name="Allen L.Z."/>
            <person name="Kuo A."/>
            <person name="Grigoriev I.V."/>
            <person name="Allen A.E."/>
            <person name="Hazlebeck D."/>
            <person name="Allen E.E."/>
        </authorList>
    </citation>
    <scope>NUCLEOTIDE SEQUENCE</scope>
    <source>
        <strain evidence="1">Hildebrandi</strain>
    </source>
</reference>
<evidence type="ECO:0000313" key="1">
    <source>
        <dbReference type="EMBL" id="KAG7348017.1"/>
    </source>
</evidence>
<dbReference type="Proteomes" id="UP000693970">
    <property type="component" value="Unassembled WGS sequence"/>
</dbReference>
<dbReference type="EMBL" id="JAGRRH010000020">
    <property type="protein sequence ID" value="KAG7348017.1"/>
    <property type="molecule type" value="Genomic_DNA"/>
</dbReference>
<comment type="caution">
    <text evidence="1">The sequence shown here is derived from an EMBL/GenBank/DDBJ whole genome shotgun (WGS) entry which is preliminary data.</text>
</comment>
<dbReference type="AlphaFoldDB" id="A0A9K3KQF2"/>